<dbReference type="InterPro" id="IPR011944">
    <property type="entry name" value="Steroid_delta5-4_isomerase"/>
</dbReference>
<comment type="caution">
    <text evidence="2">The sequence shown here is derived from an EMBL/GenBank/DDBJ whole genome shotgun (WGS) entry which is preliminary data.</text>
</comment>
<dbReference type="SUPFAM" id="SSF54427">
    <property type="entry name" value="NTF2-like"/>
    <property type="match status" value="1"/>
</dbReference>
<accession>A0A5N5WH27</accession>
<reference evidence="2 3" key="1">
    <citation type="journal article" date="2019" name="Microb. Cell Fact.">
        <title>Exploring novel herbicidin analogues by transcriptional regulator overexpression and MS/MS molecular networking.</title>
        <authorList>
            <person name="Shi Y."/>
            <person name="Gu R."/>
            <person name="Li Y."/>
            <person name="Wang X."/>
            <person name="Ren W."/>
            <person name="Li X."/>
            <person name="Wang L."/>
            <person name="Xie Y."/>
            <person name="Hong B."/>
        </authorList>
    </citation>
    <scope>NUCLEOTIDE SEQUENCE [LARGE SCALE GENOMIC DNA]</scope>
    <source>
        <strain evidence="2 3">US-43</strain>
    </source>
</reference>
<evidence type="ECO:0000259" key="1">
    <source>
        <dbReference type="Pfam" id="PF14534"/>
    </source>
</evidence>
<dbReference type="OrthoDB" id="4562637at2"/>
<dbReference type="AlphaFoldDB" id="A0A5N5WH27"/>
<dbReference type="Pfam" id="PF14534">
    <property type="entry name" value="DUF4440"/>
    <property type="match status" value="1"/>
</dbReference>
<dbReference type="NCBIfam" id="TIGR02246">
    <property type="entry name" value="SgcJ/EcaC family oxidoreductase"/>
    <property type="match status" value="1"/>
</dbReference>
<evidence type="ECO:0000313" key="2">
    <source>
        <dbReference type="EMBL" id="KAB7852834.1"/>
    </source>
</evidence>
<dbReference type="InterPro" id="IPR032710">
    <property type="entry name" value="NTF2-like_dom_sf"/>
</dbReference>
<feature type="domain" description="DUF4440" evidence="1">
    <location>
        <begin position="19"/>
        <end position="129"/>
    </location>
</feature>
<dbReference type="EMBL" id="VOKX01000001">
    <property type="protein sequence ID" value="KAB7852834.1"/>
    <property type="molecule type" value="Genomic_DNA"/>
</dbReference>
<dbReference type="RefSeq" id="WP_152262162.1">
    <property type="nucleotide sequence ID" value="NZ_VOKX01000001.1"/>
</dbReference>
<name>A0A5N5WH27_STRMB</name>
<evidence type="ECO:0000313" key="3">
    <source>
        <dbReference type="Proteomes" id="UP000327000"/>
    </source>
</evidence>
<proteinExistence type="predicted"/>
<dbReference type="Gene3D" id="3.10.450.50">
    <property type="match status" value="1"/>
</dbReference>
<gene>
    <name evidence="2" type="ORF">FRZ00_01115</name>
</gene>
<keyword evidence="3" id="KW-1185">Reference proteome</keyword>
<dbReference type="InterPro" id="IPR027843">
    <property type="entry name" value="DUF4440"/>
</dbReference>
<protein>
    <submittedName>
        <fullName evidence="2">SgcJ/EcaC family oxidoreductase</fullName>
    </submittedName>
</protein>
<dbReference type="Proteomes" id="UP000327000">
    <property type="component" value="Unassembled WGS sequence"/>
</dbReference>
<sequence>MATTSEFHDVVPADVAIAVRDVVRSLQDAFNAKDATALADCYARNATWTNAMGKRLTGREEITELSRKVFPVLPDQPVRYDVVRMFAIRPEVIAVNVVQTPVSPSGDPVEGAKGAPLYVISKEEDGWKIIAGMNGFLTDPAAD</sequence>
<organism evidence="2 3">
    <name type="scientific">Streptomyces mobaraensis</name>
    <name type="common">Streptoverticillium mobaraense</name>
    <dbReference type="NCBI Taxonomy" id="35621"/>
    <lineage>
        <taxon>Bacteria</taxon>
        <taxon>Bacillati</taxon>
        <taxon>Actinomycetota</taxon>
        <taxon>Actinomycetes</taxon>
        <taxon>Kitasatosporales</taxon>
        <taxon>Streptomycetaceae</taxon>
        <taxon>Streptomyces</taxon>
    </lineage>
</organism>